<keyword evidence="2" id="KW-0805">Transcription regulation</keyword>
<evidence type="ECO:0000313" key="8">
    <source>
        <dbReference type="EMBL" id="RZS65532.1"/>
    </source>
</evidence>
<dbReference type="PROSITE" id="PS50110">
    <property type="entry name" value="RESPONSE_REGULATORY"/>
    <property type="match status" value="1"/>
</dbReference>
<keyword evidence="3 8" id="KW-0238">DNA-binding</keyword>
<dbReference type="PANTHER" id="PTHR43214">
    <property type="entry name" value="TWO-COMPONENT RESPONSE REGULATOR"/>
    <property type="match status" value="1"/>
</dbReference>
<feature type="domain" description="Response regulatory" evidence="7">
    <location>
        <begin position="24"/>
        <end position="140"/>
    </location>
</feature>
<comment type="caution">
    <text evidence="8">The sequence shown here is derived from an EMBL/GenBank/DDBJ whole genome shotgun (WGS) entry which is preliminary data.</text>
</comment>
<dbReference type="CDD" id="cd06170">
    <property type="entry name" value="LuxR_C_like"/>
    <property type="match status" value="1"/>
</dbReference>
<dbReference type="PROSITE" id="PS50043">
    <property type="entry name" value="HTH_LUXR_2"/>
    <property type="match status" value="1"/>
</dbReference>
<dbReference type="GO" id="GO:0000160">
    <property type="term" value="P:phosphorelay signal transduction system"/>
    <property type="evidence" value="ECO:0007669"/>
    <property type="project" value="InterPro"/>
</dbReference>
<organism evidence="8 9">
    <name type="scientific">Pseudobacter ginsenosidimutans</name>
    <dbReference type="NCBI Taxonomy" id="661488"/>
    <lineage>
        <taxon>Bacteria</taxon>
        <taxon>Pseudomonadati</taxon>
        <taxon>Bacteroidota</taxon>
        <taxon>Chitinophagia</taxon>
        <taxon>Chitinophagales</taxon>
        <taxon>Chitinophagaceae</taxon>
        <taxon>Pseudobacter</taxon>
    </lineage>
</organism>
<feature type="modified residue" description="4-aspartylphosphate" evidence="5">
    <location>
        <position position="75"/>
    </location>
</feature>
<dbReference type="InterPro" id="IPR016032">
    <property type="entry name" value="Sig_transdc_resp-reg_C-effctor"/>
</dbReference>
<dbReference type="SMART" id="SM00448">
    <property type="entry name" value="REC"/>
    <property type="match status" value="1"/>
</dbReference>
<dbReference type="SMART" id="SM00421">
    <property type="entry name" value="HTH_LUXR"/>
    <property type="match status" value="1"/>
</dbReference>
<accession>A0A4Q7MFM0</accession>
<evidence type="ECO:0000256" key="2">
    <source>
        <dbReference type="ARBA" id="ARBA00023015"/>
    </source>
</evidence>
<dbReference type="Pfam" id="PF00072">
    <property type="entry name" value="Response_reg"/>
    <property type="match status" value="1"/>
</dbReference>
<keyword evidence="9" id="KW-1185">Reference proteome</keyword>
<sequence>MCNRRIIAAVKPYNYNLMLSKLTNVAIVDDHTLFRKTLNNFLSSQENVQVVVQSPDIPDLLEKLKQEHVDILIMDLFMPKLFGNDAVKIIQSEYPEIRILVLSMCTDMELLSGLLDAGVAGILSKTDEPEELIQAIVALSEQRIFRSRLFTEAMYWNKQNNFKKSGVAEIPLNDREREVLQLLWEEKSNKEIADHLFLSVRSIEKIRQDMKEKLGVRSTVGLLKYAISRKIIRLHSPEEDANHHMASAFL</sequence>
<dbReference type="InterPro" id="IPR011006">
    <property type="entry name" value="CheY-like_superfamily"/>
</dbReference>
<evidence type="ECO:0000256" key="1">
    <source>
        <dbReference type="ARBA" id="ARBA00022553"/>
    </source>
</evidence>
<name>A0A4Q7MFM0_9BACT</name>
<dbReference type="InterPro" id="IPR058245">
    <property type="entry name" value="NreC/VraR/RcsB-like_REC"/>
</dbReference>
<evidence type="ECO:0000256" key="4">
    <source>
        <dbReference type="ARBA" id="ARBA00023163"/>
    </source>
</evidence>
<evidence type="ECO:0000259" key="6">
    <source>
        <dbReference type="PROSITE" id="PS50043"/>
    </source>
</evidence>
<gene>
    <name evidence="8" type="ORF">EV199_5706</name>
</gene>
<evidence type="ECO:0000256" key="5">
    <source>
        <dbReference type="PROSITE-ProRule" id="PRU00169"/>
    </source>
</evidence>
<dbReference type="Pfam" id="PF00196">
    <property type="entry name" value="GerE"/>
    <property type="match status" value="1"/>
</dbReference>
<dbReference type="SUPFAM" id="SSF52172">
    <property type="entry name" value="CheY-like"/>
    <property type="match status" value="1"/>
</dbReference>
<dbReference type="Proteomes" id="UP000293874">
    <property type="component" value="Unassembled WGS sequence"/>
</dbReference>
<dbReference type="SUPFAM" id="SSF46894">
    <property type="entry name" value="C-terminal effector domain of the bipartite response regulators"/>
    <property type="match status" value="1"/>
</dbReference>
<keyword evidence="1 5" id="KW-0597">Phosphoprotein</keyword>
<feature type="domain" description="HTH luxR-type" evidence="6">
    <location>
        <begin position="165"/>
        <end position="230"/>
    </location>
</feature>
<protein>
    <submittedName>
        <fullName evidence="8">DNA-binding NarL/FixJ family response regulator</fullName>
    </submittedName>
</protein>
<evidence type="ECO:0000259" key="7">
    <source>
        <dbReference type="PROSITE" id="PS50110"/>
    </source>
</evidence>
<dbReference type="CDD" id="cd17535">
    <property type="entry name" value="REC_NarL-like"/>
    <property type="match status" value="1"/>
</dbReference>
<evidence type="ECO:0000256" key="3">
    <source>
        <dbReference type="ARBA" id="ARBA00023125"/>
    </source>
</evidence>
<dbReference type="InterPro" id="IPR000792">
    <property type="entry name" value="Tscrpt_reg_LuxR_C"/>
</dbReference>
<dbReference type="InterPro" id="IPR001789">
    <property type="entry name" value="Sig_transdc_resp-reg_receiver"/>
</dbReference>
<dbReference type="PANTHER" id="PTHR43214:SF41">
    <property type="entry name" value="NITRATE_NITRITE RESPONSE REGULATOR PROTEIN NARP"/>
    <property type="match status" value="1"/>
</dbReference>
<keyword evidence="4" id="KW-0804">Transcription</keyword>
<dbReference type="Gene3D" id="3.40.50.2300">
    <property type="match status" value="1"/>
</dbReference>
<dbReference type="EMBL" id="SGXA01000005">
    <property type="protein sequence ID" value="RZS65532.1"/>
    <property type="molecule type" value="Genomic_DNA"/>
</dbReference>
<dbReference type="InterPro" id="IPR039420">
    <property type="entry name" value="WalR-like"/>
</dbReference>
<dbReference type="GO" id="GO:0003677">
    <property type="term" value="F:DNA binding"/>
    <property type="evidence" value="ECO:0007669"/>
    <property type="project" value="UniProtKB-KW"/>
</dbReference>
<reference evidence="8 9" key="1">
    <citation type="submission" date="2019-02" db="EMBL/GenBank/DDBJ databases">
        <title>Genomic Encyclopedia of Type Strains, Phase IV (KMG-IV): sequencing the most valuable type-strain genomes for metagenomic binning, comparative biology and taxonomic classification.</title>
        <authorList>
            <person name="Goeker M."/>
        </authorList>
    </citation>
    <scope>NUCLEOTIDE SEQUENCE [LARGE SCALE GENOMIC DNA]</scope>
    <source>
        <strain evidence="8 9">DSM 18116</strain>
    </source>
</reference>
<dbReference type="AlphaFoldDB" id="A0A4Q7MFM0"/>
<proteinExistence type="predicted"/>
<evidence type="ECO:0000313" key="9">
    <source>
        <dbReference type="Proteomes" id="UP000293874"/>
    </source>
</evidence>
<dbReference type="GO" id="GO:0006355">
    <property type="term" value="P:regulation of DNA-templated transcription"/>
    <property type="evidence" value="ECO:0007669"/>
    <property type="project" value="InterPro"/>
</dbReference>